<evidence type="ECO:0000313" key="1">
    <source>
        <dbReference type="EMBL" id="AOM79652.1"/>
    </source>
</evidence>
<name>A0A1D7QLV3_9SPHI</name>
<keyword evidence="2" id="KW-1185">Reference proteome</keyword>
<evidence type="ECO:0000313" key="2">
    <source>
        <dbReference type="Proteomes" id="UP000094313"/>
    </source>
</evidence>
<dbReference type="KEGG" id="psty:BFS30_22335"/>
<dbReference type="RefSeq" id="WP_069381314.1">
    <property type="nucleotide sequence ID" value="NZ_CP017141.1"/>
</dbReference>
<protein>
    <submittedName>
        <fullName evidence="1">Uncharacterized protein</fullName>
    </submittedName>
</protein>
<dbReference type="Proteomes" id="UP000094313">
    <property type="component" value="Chromosome"/>
</dbReference>
<sequence>MDPFNIILSGNGEKIDLNIHPQEAGNYKIFYHGALVGEVFMGSDGENWEAITAEQLQPEGFPIDEYGETSAYRDILLDNLIVQQIGRHISK</sequence>
<organism evidence="1 2">
    <name type="scientific">Pedobacter steynii</name>
    <dbReference type="NCBI Taxonomy" id="430522"/>
    <lineage>
        <taxon>Bacteria</taxon>
        <taxon>Pseudomonadati</taxon>
        <taxon>Bacteroidota</taxon>
        <taxon>Sphingobacteriia</taxon>
        <taxon>Sphingobacteriales</taxon>
        <taxon>Sphingobacteriaceae</taxon>
        <taxon>Pedobacter</taxon>
    </lineage>
</organism>
<gene>
    <name evidence="1" type="ORF">BFS30_22335</name>
</gene>
<proteinExistence type="predicted"/>
<dbReference type="OrthoDB" id="770162at2"/>
<dbReference type="EMBL" id="CP017141">
    <property type="protein sequence ID" value="AOM79652.1"/>
    <property type="molecule type" value="Genomic_DNA"/>
</dbReference>
<reference evidence="1 2" key="1">
    <citation type="submission" date="2016-08" db="EMBL/GenBank/DDBJ databases">
        <authorList>
            <person name="Seilhamer J.J."/>
        </authorList>
    </citation>
    <scope>NUCLEOTIDE SEQUENCE [LARGE SCALE GENOMIC DNA]</scope>
    <source>
        <strain evidence="1 2">DX4</strain>
    </source>
</reference>
<accession>A0A1D7QLV3</accession>
<dbReference type="AlphaFoldDB" id="A0A1D7QLV3"/>